<dbReference type="PANTHER" id="PTHR11590">
    <property type="entry name" value="PROTEIN-GLUTAMINE GAMMA-GLUTAMYLTRANSFERASE"/>
    <property type="match status" value="1"/>
</dbReference>
<accession>A0A8B9SVE4</accession>
<dbReference type="SUPFAM" id="SSF81296">
    <property type="entry name" value="E set domains"/>
    <property type="match status" value="1"/>
</dbReference>
<dbReference type="GO" id="GO:0005737">
    <property type="term" value="C:cytoplasm"/>
    <property type="evidence" value="ECO:0007669"/>
    <property type="project" value="TreeGrafter"/>
</dbReference>
<evidence type="ECO:0000313" key="3">
    <source>
        <dbReference type="Ensembl" id="ENSAPLP00020011775.1"/>
    </source>
</evidence>
<dbReference type="Gene3D" id="2.60.40.10">
    <property type="entry name" value="Immunoglobulins"/>
    <property type="match status" value="1"/>
</dbReference>
<reference evidence="3" key="2">
    <citation type="submission" date="2025-09" db="UniProtKB">
        <authorList>
            <consortium name="Ensembl"/>
        </authorList>
    </citation>
    <scope>IDENTIFICATION</scope>
</reference>
<proteinExistence type="inferred from homology"/>
<comment type="similarity">
    <text evidence="1">Belongs to the transglutaminase superfamily. Transglutaminase family.</text>
</comment>
<evidence type="ECO:0000256" key="1">
    <source>
        <dbReference type="ARBA" id="ARBA00005968"/>
    </source>
</evidence>
<dbReference type="Pfam" id="PF00868">
    <property type="entry name" value="Transglut_N"/>
    <property type="match status" value="1"/>
</dbReference>
<evidence type="ECO:0000259" key="2">
    <source>
        <dbReference type="Pfam" id="PF00868"/>
    </source>
</evidence>
<dbReference type="PANTHER" id="PTHR11590:SF50">
    <property type="entry name" value="PROTEIN-GLUTAMINE GAMMA-GLUTAMYLTRANSFERASE 6"/>
    <property type="match status" value="1"/>
</dbReference>
<feature type="domain" description="Transglutaminase N-terminal" evidence="2">
    <location>
        <begin position="8"/>
        <end position="67"/>
    </location>
</feature>
<organism evidence="3 4">
    <name type="scientific">Anas platyrhynchos</name>
    <name type="common">Mallard</name>
    <name type="synonym">Anas boschas</name>
    <dbReference type="NCBI Taxonomy" id="8839"/>
    <lineage>
        <taxon>Eukaryota</taxon>
        <taxon>Metazoa</taxon>
        <taxon>Chordata</taxon>
        <taxon>Craniata</taxon>
        <taxon>Vertebrata</taxon>
        <taxon>Euteleostomi</taxon>
        <taxon>Archelosauria</taxon>
        <taxon>Archosauria</taxon>
        <taxon>Dinosauria</taxon>
        <taxon>Saurischia</taxon>
        <taxon>Theropoda</taxon>
        <taxon>Coelurosauria</taxon>
        <taxon>Aves</taxon>
        <taxon>Neognathae</taxon>
        <taxon>Galloanserae</taxon>
        <taxon>Anseriformes</taxon>
        <taxon>Anatidae</taxon>
        <taxon>Anatinae</taxon>
        <taxon>Anas</taxon>
    </lineage>
</organism>
<dbReference type="Proteomes" id="UP000694400">
    <property type="component" value="Unassembled WGS sequence"/>
</dbReference>
<sequence>LASLKIANINWQSKLNKAAHHTSDYSSTEVILRRGQAFTISLNFQTTVQPWDNFTFIASTGNSSSKHYSFLCVY</sequence>
<evidence type="ECO:0000313" key="4">
    <source>
        <dbReference type="Proteomes" id="UP000694400"/>
    </source>
</evidence>
<name>A0A8B9SVE4_ANAPL</name>
<dbReference type="AlphaFoldDB" id="A0A8B9SVE4"/>
<protein>
    <recommendedName>
        <fullName evidence="2">Transglutaminase N-terminal domain-containing protein</fullName>
    </recommendedName>
</protein>
<dbReference type="Ensembl" id="ENSAPLT00020012674.1">
    <property type="protein sequence ID" value="ENSAPLP00020011775.1"/>
    <property type="gene ID" value="ENSAPLG00020008669.1"/>
</dbReference>
<dbReference type="InterPro" id="IPR001102">
    <property type="entry name" value="Transglutaminase_N"/>
</dbReference>
<dbReference type="InterPro" id="IPR050779">
    <property type="entry name" value="Transglutaminase"/>
</dbReference>
<dbReference type="InterPro" id="IPR014756">
    <property type="entry name" value="Ig_E-set"/>
</dbReference>
<dbReference type="GO" id="GO:0003810">
    <property type="term" value="F:protein-glutamine gamma-glutamyltransferase activity"/>
    <property type="evidence" value="ECO:0007669"/>
    <property type="project" value="TreeGrafter"/>
</dbReference>
<dbReference type="InterPro" id="IPR013783">
    <property type="entry name" value="Ig-like_fold"/>
</dbReference>
<reference evidence="3" key="1">
    <citation type="submission" date="2025-08" db="UniProtKB">
        <authorList>
            <consortium name="Ensembl"/>
        </authorList>
    </citation>
    <scope>IDENTIFICATION</scope>
</reference>